<evidence type="ECO:0000256" key="1">
    <source>
        <dbReference type="SAM" id="MobiDB-lite"/>
    </source>
</evidence>
<dbReference type="Proteomes" id="UP000026962">
    <property type="component" value="Chromosome 1"/>
</dbReference>
<sequence length="158" mass="17231">MEAAVWRLSTPLALDADAELEGWAIEVGPTSFDLALPAATAMEISRPFAGEVGCFAGPPAPPPPHLRLVDPPHPISTVLSRFRRWLIEAVARAAMMRRARFPSLHGRISGRHPRDSSSPAKPSPRELAPAVLGQDLVGITCGRDWWLQSTSTFQTSYR</sequence>
<evidence type="ECO:0000313" key="2">
    <source>
        <dbReference type="EnsemblPlants" id="OPUNC01G02550.1"/>
    </source>
</evidence>
<reference evidence="2" key="2">
    <citation type="submission" date="2018-05" db="EMBL/GenBank/DDBJ databases">
        <title>OpunRS2 (Oryza punctata Reference Sequence Version 2).</title>
        <authorList>
            <person name="Zhang J."/>
            <person name="Kudrna D."/>
            <person name="Lee S."/>
            <person name="Talag J."/>
            <person name="Welchert J."/>
            <person name="Wing R.A."/>
        </authorList>
    </citation>
    <scope>NUCLEOTIDE SEQUENCE [LARGE SCALE GENOMIC DNA]</scope>
</reference>
<proteinExistence type="predicted"/>
<dbReference type="HOGENOM" id="CLU_1672115_0_0_1"/>
<organism evidence="2">
    <name type="scientific">Oryza punctata</name>
    <name type="common">Red rice</name>
    <dbReference type="NCBI Taxonomy" id="4537"/>
    <lineage>
        <taxon>Eukaryota</taxon>
        <taxon>Viridiplantae</taxon>
        <taxon>Streptophyta</taxon>
        <taxon>Embryophyta</taxon>
        <taxon>Tracheophyta</taxon>
        <taxon>Spermatophyta</taxon>
        <taxon>Magnoliopsida</taxon>
        <taxon>Liliopsida</taxon>
        <taxon>Poales</taxon>
        <taxon>Poaceae</taxon>
        <taxon>BOP clade</taxon>
        <taxon>Oryzoideae</taxon>
        <taxon>Oryzeae</taxon>
        <taxon>Oryzinae</taxon>
        <taxon>Oryza</taxon>
    </lineage>
</organism>
<dbReference type="Gramene" id="OPUNC01G02550.1">
    <property type="protein sequence ID" value="OPUNC01G02550.1"/>
    <property type="gene ID" value="OPUNC01G02550"/>
</dbReference>
<evidence type="ECO:0000313" key="3">
    <source>
        <dbReference type="Proteomes" id="UP000026962"/>
    </source>
</evidence>
<dbReference type="AlphaFoldDB" id="A0A0E0JDZ3"/>
<dbReference type="EnsemblPlants" id="OPUNC01G02550.1">
    <property type="protein sequence ID" value="OPUNC01G02550.1"/>
    <property type="gene ID" value="OPUNC01G02550"/>
</dbReference>
<name>A0A0E0JDZ3_ORYPU</name>
<protein>
    <submittedName>
        <fullName evidence="2">Uncharacterized protein</fullName>
    </submittedName>
</protein>
<keyword evidence="3" id="KW-1185">Reference proteome</keyword>
<dbReference type="OMA" id="MEAAVWR"/>
<feature type="region of interest" description="Disordered" evidence="1">
    <location>
        <begin position="105"/>
        <end position="126"/>
    </location>
</feature>
<reference evidence="2" key="1">
    <citation type="submission" date="2015-04" db="UniProtKB">
        <authorList>
            <consortium name="EnsemblPlants"/>
        </authorList>
    </citation>
    <scope>IDENTIFICATION</scope>
</reference>
<accession>A0A0E0JDZ3</accession>